<evidence type="ECO:0000313" key="3">
    <source>
        <dbReference type="Proteomes" id="UP001652431"/>
    </source>
</evidence>
<dbReference type="PANTHER" id="PTHR40089:SF1">
    <property type="entry name" value="ETHANOLAMINE PERMEASE EUTH-RELATED"/>
    <property type="match status" value="1"/>
</dbReference>
<dbReference type="Pfam" id="PF04346">
    <property type="entry name" value="EutH"/>
    <property type="match status" value="1"/>
</dbReference>
<organism evidence="2 3">
    <name type="scientific">Dorea acetigenes</name>
    <dbReference type="NCBI Taxonomy" id="2981787"/>
    <lineage>
        <taxon>Bacteria</taxon>
        <taxon>Bacillati</taxon>
        <taxon>Bacillota</taxon>
        <taxon>Clostridia</taxon>
        <taxon>Lachnospirales</taxon>
        <taxon>Lachnospiraceae</taxon>
        <taxon>Dorea</taxon>
    </lineage>
</organism>
<keyword evidence="1" id="KW-0472">Membrane</keyword>
<feature type="transmembrane region" description="Helical" evidence="1">
    <location>
        <begin position="37"/>
        <end position="58"/>
    </location>
</feature>
<dbReference type="PANTHER" id="PTHR40089">
    <property type="entry name" value="ETHANOLAMINE UTILIZATION PROTEIN EUTH"/>
    <property type="match status" value="1"/>
</dbReference>
<dbReference type="EMBL" id="JAOQJU010000012">
    <property type="protein sequence ID" value="MCU6687035.1"/>
    <property type="molecule type" value="Genomic_DNA"/>
</dbReference>
<evidence type="ECO:0000256" key="1">
    <source>
        <dbReference type="SAM" id="Phobius"/>
    </source>
</evidence>
<keyword evidence="1" id="KW-1133">Transmembrane helix</keyword>
<feature type="transmembrane region" description="Helical" evidence="1">
    <location>
        <begin position="138"/>
        <end position="163"/>
    </location>
</feature>
<sequence>MNISKIIIYIMVGFMLLGAADRCIGNRFGLGKQFEEGFNAMGPLALGMIGMTSIAPLLGDVIRRIAGPYFRLFGADPVMAGSILLSLDTGGYALAHSMTDNANLANFSAVLLAPTMGSTIGFGIPVALGILQKEDCRYFAMGTLSGIIAIPFGCLIGAFVAGFDMHMAVVNIIPVFFYCTGHRFGTCHDTGKDDSGL</sequence>
<feature type="transmembrane region" description="Helical" evidence="1">
    <location>
        <begin position="107"/>
        <end position="132"/>
    </location>
</feature>
<evidence type="ECO:0000313" key="2">
    <source>
        <dbReference type="EMBL" id="MCU6687035.1"/>
    </source>
</evidence>
<dbReference type="InterPro" id="IPR007441">
    <property type="entry name" value="EutH"/>
</dbReference>
<proteinExistence type="predicted"/>
<dbReference type="Proteomes" id="UP001652431">
    <property type="component" value="Unassembled WGS sequence"/>
</dbReference>
<comment type="caution">
    <text evidence="2">The sequence shown here is derived from an EMBL/GenBank/DDBJ whole genome shotgun (WGS) entry which is preliminary data.</text>
</comment>
<dbReference type="RefSeq" id="WP_158370522.1">
    <property type="nucleotide sequence ID" value="NZ_JAOQJU010000012.1"/>
</dbReference>
<feature type="transmembrane region" description="Helical" evidence="1">
    <location>
        <begin position="78"/>
        <end position="95"/>
    </location>
</feature>
<accession>A0ABT2RNT7</accession>
<keyword evidence="3" id="KW-1185">Reference proteome</keyword>
<gene>
    <name evidence="2" type="ORF">OCV99_10820</name>
</gene>
<reference evidence="2 3" key="1">
    <citation type="journal article" date="2021" name="ISME Commun">
        <title>Automated analysis of genomic sequences facilitates high-throughput and comprehensive description of bacteria.</title>
        <authorList>
            <person name="Hitch T.C.A."/>
        </authorList>
    </citation>
    <scope>NUCLEOTIDE SEQUENCE [LARGE SCALE GENOMIC DNA]</scope>
    <source>
        <strain evidence="2 3">Sanger_03</strain>
    </source>
</reference>
<feature type="transmembrane region" description="Helical" evidence="1">
    <location>
        <begin position="6"/>
        <end position="25"/>
    </location>
</feature>
<protein>
    <submittedName>
        <fullName evidence="2">Ethanolamine utilization protein EutH</fullName>
    </submittedName>
</protein>
<name>A0ABT2RNT7_9FIRM</name>
<keyword evidence="1" id="KW-0812">Transmembrane</keyword>